<dbReference type="SUPFAM" id="SSF57701">
    <property type="entry name" value="Zn2/Cys6 DNA-binding domain"/>
    <property type="match status" value="1"/>
</dbReference>
<dbReference type="AlphaFoldDB" id="A0A0D1YNL3"/>
<keyword evidence="4" id="KW-0539">Nucleus</keyword>
<dbReference type="Gene3D" id="4.10.240.10">
    <property type="entry name" value="Zn(2)-C6 fungal-type DNA-binding domain"/>
    <property type="match status" value="1"/>
</dbReference>
<keyword evidence="1" id="KW-0805">Transcription regulation</keyword>
<keyword evidence="2" id="KW-0238">DNA-binding</keyword>
<dbReference type="SMART" id="SM00066">
    <property type="entry name" value="GAL4"/>
    <property type="match status" value="1"/>
</dbReference>
<dbReference type="InterPro" id="IPR036864">
    <property type="entry name" value="Zn2-C6_fun-type_DNA-bd_sf"/>
</dbReference>
<protein>
    <recommendedName>
        <fullName evidence="5">Zn(2)-C6 fungal-type domain-containing protein</fullName>
    </recommendedName>
</protein>
<evidence type="ECO:0000256" key="3">
    <source>
        <dbReference type="ARBA" id="ARBA00023163"/>
    </source>
</evidence>
<evidence type="ECO:0000259" key="5">
    <source>
        <dbReference type="PROSITE" id="PS50048"/>
    </source>
</evidence>
<dbReference type="OrthoDB" id="4160106at2759"/>
<gene>
    <name evidence="6" type="ORF">PV11_00221</name>
</gene>
<evidence type="ECO:0000256" key="4">
    <source>
        <dbReference type="ARBA" id="ARBA00023242"/>
    </source>
</evidence>
<keyword evidence="3" id="KW-0804">Transcription</keyword>
<dbReference type="PANTHER" id="PTHR38791:SF13">
    <property type="entry name" value="ZN(2)-C6 FUNGAL-TYPE DOMAIN-CONTAINING PROTEIN"/>
    <property type="match status" value="1"/>
</dbReference>
<accession>A0A0D1YNL3</accession>
<dbReference type="PROSITE" id="PS00463">
    <property type="entry name" value="ZN2_CY6_FUNGAL_1"/>
    <property type="match status" value="1"/>
</dbReference>
<organism evidence="6 7">
    <name type="scientific">Exophiala sideris</name>
    <dbReference type="NCBI Taxonomy" id="1016849"/>
    <lineage>
        <taxon>Eukaryota</taxon>
        <taxon>Fungi</taxon>
        <taxon>Dikarya</taxon>
        <taxon>Ascomycota</taxon>
        <taxon>Pezizomycotina</taxon>
        <taxon>Eurotiomycetes</taxon>
        <taxon>Chaetothyriomycetidae</taxon>
        <taxon>Chaetothyriales</taxon>
        <taxon>Herpotrichiellaceae</taxon>
        <taxon>Exophiala</taxon>
    </lineage>
</organism>
<evidence type="ECO:0000256" key="2">
    <source>
        <dbReference type="ARBA" id="ARBA00023125"/>
    </source>
</evidence>
<dbReference type="Pfam" id="PF00172">
    <property type="entry name" value="Zn_clus"/>
    <property type="match status" value="1"/>
</dbReference>
<name>A0A0D1YNL3_9EURO</name>
<sequence length="524" mass="58568">MVNTGQPSRACDPCKERHTKCDERRPQCSRCKKAGRKCTGYKDDFDINLRNETHIVARRVRARETHFQSLQTSLPIPYEQQAIALFFENFVLETIDAGYSRGFLAGLSPSLRTARADSLLSITVEAIGLCFLAKSMVNESIASRAVRGYARSLSRLQTTLRHEIDCISSETMISVYLMGLYEIMMPPKKDLHPWLAHLNGLTAIMKARNKETGLCFPGLGFLGAPDSALDRSSRNIDQKTPVNRWVVDDSNHDKETVYTECVTGRALNSSPVANGPWIHASLDDLVLRAQTILQAAPSLLESSHPEATANVERLLVAAHSQLSSFRDWPSGIHDHCQPKTISHHVDASEVSQLDVFPGKVDIYPNLYVAGVWNTYRTTLLRLCDVIAQCGMYLETDTMPFRETEEYQTLRTIASKTAEDICSSVAYHINNDWVQRITGASLQRSPKALGGLFLMWPLYAGSVLSIVPDIHRAWMRRKLRSIGVSMGLAQAVVLADTVDLRRSTDPFKPLIIAQGHVFMWSATMF</sequence>
<dbReference type="STRING" id="1016849.A0A0D1YNL3"/>
<dbReference type="Proteomes" id="UP000053599">
    <property type="component" value="Unassembled WGS sequence"/>
</dbReference>
<dbReference type="GO" id="GO:0008270">
    <property type="term" value="F:zinc ion binding"/>
    <property type="evidence" value="ECO:0007669"/>
    <property type="project" value="InterPro"/>
</dbReference>
<feature type="domain" description="Zn(2)-C6 fungal-type" evidence="5">
    <location>
        <begin position="10"/>
        <end position="39"/>
    </location>
</feature>
<proteinExistence type="predicted"/>
<dbReference type="CDD" id="cd00067">
    <property type="entry name" value="GAL4"/>
    <property type="match status" value="1"/>
</dbReference>
<evidence type="ECO:0000313" key="6">
    <source>
        <dbReference type="EMBL" id="KIV84442.1"/>
    </source>
</evidence>
<dbReference type="EMBL" id="KN846951">
    <property type="protein sequence ID" value="KIV84442.1"/>
    <property type="molecule type" value="Genomic_DNA"/>
</dbReference>
<reference evidence="6 7" key="1">
    <citation type="submission" date="2015-01" db="EMBL/GenBank/DDBJ databases">
        <title>The Genome Sequence of Exophiala sideris CBS121828.</title>
        <authorList>
            <consortium name="The Broad Institute Genomics Platform"/>
            <person name="Cuomo C."/>
            <person name="de Hoog S."/>
            <person name="Gorbushina A."/>
            <person name="Stielow B."/>
            <person name="Teixiera M."/>
            <person name="Abouelleil A."/>
            <person name="Chapman S.B."/>
            <person name="Priest M."/>
            <person name="Young S.K."/>
            <person name="Wortman J."/>
            <person name="Nusbaum C."/>
            <person name="Birren B."/>
        </authorList>
    </citation>
    <scope>NUCLEOTIDE SEQUENCE [LARGE SCALE GENOMIC DNA]</scope>
    <source>
        <strain evidence="6 7">CBS 121828</strain>
    </source>
</reference>
<dbReference type="PANTHER" id="PTHR38791">
    <property type="entry name" value="ZN(II)2CYS6 TRANSCRIPTION FACTOR (EUROFUNG)-RELATED-RELATED"/>
    <property type="match status" value="1"/>
</dbReference>
<dbReference type="PROSITE" id="PS50048">
    <property type="entry name" value="ZN2_CY6_FUNGAL_2"/>
    <property type="match status" value="1"/>
</dbReference>
<dbReference type="GO" id="GO:0003677">
    <property type="term" value="F:DNA binding"/>
    <property type="evidence" value="ECO:0007669"/>
    <property type="project" value="UniProtKB-KW"/>
</dbReference>
<evidence type="ECO:0000256" key="1">
    <source>
        <dbReference type="ARBA" id="ARBA00023015"/>
    </source>
</evidence>
<dbReference type="InterPro" id="IPR001138">
    <property type="entry name" value="Zn2Cys6_DnaBD"/>
</dbReference>
<dbReference type="InterPro" id="IPR053175">
    <property type="entry name" value="DHMBA_Reg_Transcription_Factor"/>
</dbReference>
<evidence type="ECO:0000313" key="7">
    <source>
        <dbReference type="Proteomes" id="UP000053599"/>
    </source>
</evidence>
<dbReference type="GO" id="GO:0000981">
    <property type="term" value="F:DNA-binding transcription factor activity, RNA polymerase II-specific"/>
    <property type="evidence" value="ECO:0007669"/>
    <property type="project" value="InterPro"/>
</dbReference>
<dbReference type="HOGENOM" id="CLU_013866_1_1_1"/>